<dbReference type="PANTHER" id="PTHR30414:SF0">
    <property type="entry name" value="MINICONDUCTANCE MECHANOSENSITIVE CHANNEL YBDG"/>
    <property type="match status" value="1"/>
</dbReference>
<dbReference type="PANTHER" id="PTHR30414">
    <property type="entry name" value="MINICONDUCTANCE MECHANOSENSITIVE CHANNEL YBDG"/>
    <property type="match status" value="1"/>
</dbReference>
<evidence type="ECO:0000256" key="4">
    <source>
        <dbReference type="ARBA" id="ARBA00023136"/>
    </source>
</evidence>
<dbReference type="InterPro" id="IPR006685">
    <property type="entry name" value="MscS_channel_2nd"/>
</dbReference>
<dbReference type="OrthoDB" id="9775207at2"/>
<accession>B3QMC6</accession>
<protein>
    <submittedName>
        <fullName evidence="7">MscS Mechanosensitive ion channel</fullName>
    </submittedName>
</protein>
<evidence type="ECO:0000259" key="6">
    <source>
        <dbReference type="Pfam" id="PF00924"/>
    </source>
</evidence>
<dbReference type="GO" id="GO:0005886">
    <property type="term" value="C:plasma membrane"/>
    <property type="evidence" value="ECO:0007669"/>
    <property type="project" value="TreeGrafter"/>
</dbReference>
<dbReference type="eggNOG" id="COG0668">
    <property type="taxonomic scope" value="Bacteria"/>
</dbReference>
<proteinExistence type="predicted"/>
<gene>
    <name evidence="7" type="ordered locus">Cpar_0659</name>
</gene>
<evidence type="ECO:0000256" key="3">
    <source>
        <dbReference type="ARBA" id="ARBA00022989"/>
    </source>
</evidence>
<reference evidence="7" key="1">
    <citation type="submission" date="2008-06" db="EMBL/GenBank/DDBJ databases">
        <title>Complete sequence of Chlorobaculum parvum NCIB 8327.</title>
        <authorList>
            <consortium name="US DOE Joint Genome Institute"/>
            <person name="Lucas S."/>
            <person name="Copeland A."/>
            <person name="Lapidus A."/>
            <person name="Glavina del Rio T."/>
            <person name="Dalin E."/>
            <person name="Tice H."/>
            <person name="Bruce D."/>
            <person name="Goodwin L."/>
            <person name="Pitluck S."/>
            <person name="Schmutz J."/>
            <person name="Larimer F."/>
            <person name="Land M."/>
            <person name="Hauser L."/>
            <person name="Kyrpides N."/>
            <person name="Mikhailova N."/>
            <person name="Zhao F."/>
            <person name="Li T."/>
            <person name="Liu Z."/>
            <person name="Overmann J."/>
            <person name="Bryant D.A."/>
            <person name="Richardson P."/>
        </authorList>
    </citation>
    <scope>NUCLEOTIDE SEQUENCE [LARGE SCALE GENOMIC DNA]</scope>
    <source>
        <strain evidence="7">NCIB 8327</strain>
    </source>
</reference>
<sequence length="415" mass="47049">MLDSLLLFIESFKIDPSVAKPLATLIAILVSFLLIWIVEVILKNVLLRFIHRFASKTATRFDDLLVKHNVFVWVARMVPPVLAYRMAKPVLQFYPDAVPLVHDVLVILFAFVVIMLLLSALDVVYEFFGSHPIGKKLPIKSIVQVFKTIGVFVGLIIVISRLMGQSPVVFFSGIGAFTAVLLLIFKDSILGLVAGVQLSTNDLVRIGDWITMPKYGADGDVIDISLVTVSVQNFDKTIVVLPAYTLISEGFKNWRGMQESDGRRIKRSFNIDMQSIRFLDDDLAKKIENVQLLKSYLQERRQEIENYNRAVMVDENSPVNGRRMTNLGTFRAYLEAYVRSMTKINSDMMIMIRYLQPDAFGLPCEVYCFTRTKDWAAYEAIQADIMDHIFAVLPFFELRAYQLEGAVVPPSAVKE</sequence>
<keyword evidence="3 5" id="KW-1133">Transmembrane helix</keyword>
<feature type="transmembrane region" description="Helical" evidence="5">
    <location>
        <begin position="22"/>
        <end position="43"/>
    </location>
</feature>
<dbReference type="InterPro" id="IPR010920">
    <property type="entry name" value="LSM_dom_sf"/>
</dbReference>
<evidence type="ECO:0000313" key="7">
    <source>
        <dbReference type="EMBL" id="ACF11079.1"/>
    </source>
</evidence>
<comment type="subcellular location">
    <subcellularLocation>
        <location evidence="1">Membrane</location>
    </subcellularLocation>
</comment>
<dbReference type="SUPFAM" id="SSF50182">
    <property type="entry name" value="Sm-like ribonucleoproteins"/>
    <property type="match status" value="1"/>
</dbReference>
<dbReference type="Proteomes" id="UP000008811">
    <property type="component" value="Chromosome"/>
</dbReference>
<dbReference type="RefSeq" id="WP_012501912.1">
    <property type="nucleotide sequence ID" value="NC_011027.1"/>
</dbReference>
<dbReference type="AlphaFoldDB" id="B3QMC6"/>
<feature type="transmembrane region" description="Helical" evidence="5">
    <location>
        <begin position="145"/>
        <end position="162"/>
    </location>
</feature>
<dbReference type="KEGG" id="cpc:Cpar_0659"/>
<keyword evidence="2 5" id="KW-0812">Transmembrane</keyword>
<evidence type="ECO:0000256" key="1">
    <source>
        <dbReference type="ARBA" id="ARBA00004370"/>
    </source>
</evidence>
<feature type="transmembrane region" description="Helical" evidence="5">
    <location>
        <begin position="104"/>
        <end position="125"/>
    </location>
</feature>
<keyword evidence="8" id="KW-1185">Reference proteome</keyword>
<dbReference type="HOGENOM" id="CLU_045354_1_0_10"/>
<evidence type="ECO:0000313" key="8">
    <source>
        <dbReference type="Proteomes" id="UP000008811"/>
    </source>
</evidence>
<organism evidence="7 8">
    <name type="scientific">Chlorobaculum parvum (strain DSM 263 / NCIMB 8327)</name>
    <name type="common">Chlorobium vibrioforme subsp. thiosulfatophilum</name>
    <dbReference type="NCBI Taxonomy" id="517417"/>
    <lineage>
        <taxon>Bacteria</taxon>
        <taxon>Pseudomonadati</taxon>
        <taxon>Chlorobiota</taxon>
        <taxon>Chlorobiia</taxon>
        <taxon>Chlorobiales</taxon>
        <taxon>Chlorobiaceae</taxon>
        <taxon>Chlorobaculum</taxon>
    </lineage>
</organism>
<dbReference type="InterPro" id="IPR023408">
    <property type="entry name" value="MscS_beta-dom_sf"/>
</dbReference>
<name>B3QMC6_CHLP8</name>
<evidence type="ECO:0000256" key="2">
    <source>
        <dbReference type="ARBA" id="ARBA00022692"/>
    </source>
</evidence>
<feature type="transmembrane region" description="Helical" evidence="5">
    <location>
        <begin position="168"/>
        <end position="185"/>
    </location>
</feature>
<keyword evidence="4 5" id="KW-0472">Membrane</keyword>
<dbReference type="STRING" id="517417.Cpar_0659"/>
<dbReference type="EMBL" id="CP001099">
    <property type="protein sequence ID" value="ACF11079.1"/>
    <property type="molecule type" value="Genomic_DNA"/>
</dbReference>
<dbReference type="Gene3D" id="2.30.30.60">
    <property type="match status" value="1"/>
</dbReference>
<dbReference type="GO" id="GO:0071470">
    <property type="term" value="P:cellular response to osmotic stress"/>
    <property type="evidence" value="ECO:0007669"/>
    <property type="project" value="InterPro"/>
</dbReference>
<evidence type="ECO:0000256" key="5">
    <source>
        <dbReference type="SAM" id="Phobius"/>
    </source>
</evidence>
<dbReference type="Pfam" id="PF00924">
    <property type="entry name" value="MS_channel_2nd"/>
    <property type="match status" value="1"/>
</dbReference>
<dbReference type="GO" id="GO:0008381">
    <property type="term" value="F:mechanosensitive monoatomic ion channel activity"/>
    <property type="evidence" value="ECO:0007669"/>
    <property type="project" value="InterPro"/>
</dbReference>
<dbReference type="InterPro" id="IPR030192">
    <property type="entry name" value="YbdG"/>
</dbReference>
<feature type="domain" description="Mechanosensitive ion channel MscS" evidence="6">
    <location>
        <begin position="187"/>
        <end position="255"/>
    </location>
</feature>